<dbReference type="SUPFAM" id="SSF51735">
    <property type="entry name" value="NAD(P)-binding Rossmann-fold domains"/>
    <property type="match status" value="1"/>
</dbReference>
<name>A0A9N8Z0G3_9GLOM</name>
<organism evidence="1 2">
    <name type="scientific">Paraglomus occultum</name>
    <dbReference type="NCBI Taxonomy" id="144539"/>
    <lineage>
        <taxon>Eukaryota</taxon>
        <taxon>Fungi</taxon>
        <taxon>Fungi incertae sedis</taxon>
        <taxon>Mucoromycota</taxon>
        <taxon>Glomeromycotina</taxon>
        <taxon>Glomeromycetes</taxon>
        <taxon>Paraglomerales</taxon>
        <taxon>Paraglomeraceae</taxon>
        <taxon>Paraglomus</taxon>
    </lineage>
</organism>
<accession>A0A9N8Z0G3</accession>
<evidence type="ECO:0000313" key="2">
    <source>
        <dbReference type="Proteomes" id="UP000789572"/>
    </source>
</evidence>
<dbReference type="AlphaFoldDB" id="A0A9N8Z0G3"/>
<evidence type="ECO:0000313" key="1">
    <source>
        <dbReference type="EMBL" id="CAG8459942.1"/>
    </source>
</evidence>
<dbReference type="InterPro" id="IPR036291">
    <property type="entry name" value="NAD(P)-bd_dom_sf"/>
</dbReference>
<comment type="caution">
    <text evidence="1">The sequence shown here is derived from an EMBL/GenBank/DDBJ whole genome shotgun (WGS) entry which is preliminary data.</text>
</comment>
<dbReference type="EMBL" id="CAJVPJ010000027">
    <property type="protein sequence ID" value="CAG8459942.1"/>
    <property type="molecule type" value="Genomic_DNA"/>
</dbReference>
<keyword evidence="2" id="KW-1185">Reference proteome</keyword>
<gene>
    <name evidence="1" type="ORF">POCULU_LOCUS505</name>
</gene>
<dbReference type="Proteomes" id="UP000789572">
    <property type="component" value="Unassembled WGS sequence"/>
</dbReference>
<dbReference type="OrthoDB" id="10288013at2759"/>
<proteinExistence type="predicted"/>
<protein>
    <submittedName>
        <fullName evidence="1">3007_t:CDS:1</fullName>
    </submittedName>
</protein>
<sequence length="266" mass="30272">MAVAIIRGISPLGVFLASAILNNTKLAVVYETREPAWTSIRKHIPQRLWPSLDRIDKFETFVSNGRMFQQFVDHVKNKYGQESVRLIIDVSNYINKGEGPIENAGSRTCKSCYEHNVYGLAALMKFAEPLLQTNFSHRADDLPGMAIVLSTNYLESTVSDEEKTKFLTQLGNTNNVHKTVDFRYSFRMTKTAQLALCRSIANEFELTRRNAIAISVYPRFLSRINEPDANFMEPDLTASYMWELITALSKEENGKFVDLEGVRMPE</sequence>
<dbReference type="Gene3D" id="3.40.50.720">
    <property type="entry name" value="NAD(P)-binding Rossmann-like Domain"/>
    <property type="match status" value="1"/>
</dbReference>
<reference evidence="1" key="1">
    <citation type="submission" date="2021-06" db="EMBL/GenBank/DDBJ databases">
        <authorList>
            <person name="Kallberg Y."/>
            <person name="Tangrot J."/>
            <person name="Rosling A."/>
        </authorList>
    </citation>
    <scope>NUCLEOTIDE SEQUENCE</scope>
    <source>
        <strain evidence="1">IA702</strain>
    </source>
</reference>